<protein>
    <recommendedName>
        <fullName evidence="4">DUF4184 family protein</fullName>
    </recommendedName>
</protein>
<name>A0AAD1AEN1_9MICO</name>
<proteinExistence type="predicted"/>
<keyword evidence="1" id="KW-1133">Transmembrane helix</keyword>
<gene>
    <name evidence="2" type="ORF">C7V51_13775</name>
</gene>
<feature type="transmembrane region" description="Helical" evidence="1">
    <location>
        <begin position="154"/>
        <end position="173"/>
    </location>
</feature>
<feature type="transmembrane region" description="Helical" evidence="1">
    <location>
        <begin position="189"/>
        <end position="210"/>
    </location>
</feature>
<dbReference type="Pfam" id="PF13803">
    <property type="entry name" value="DUF4184"/>
    <property type="match status" value="1"/>
</dbReference>
<dbReference type="AlphaFoldDB" id="A0AAD1AEN1"/>
<dbReference type="Proteomes" id="UP000283946">
    <property type="component" value="Chromosome"/>
</dbReference>
<feature type="transmembrane region" description="Helical" evidence="1">
    <location>
        <begin position="103"/>
        <end position="121"/>
    </location>
</feature>
<organism evidence="2 3">
    <name type="scientific">Rathayibacter iranicus</name>
    <dbReference type="NCBI Taxonomy" id="59737"/>
    <lineage>
        <taxon>Bacteria</taxon>
        <taxon>Bacillati</taxon>
        <taxon>Actinomycetota</taxon>
        <taxon>Actinomycetes</taxon>
        <taxon>Micrococcales</taxon>
        <taxon>Microbacteriaceae</taxon>
        <taxon>Rathayibacter</taxon>
    </lineage>
</organism>
<evidence type="ECO:0000313" key="2">
    <source>
        <dbReference type="EMBL" id="AZZ56823.1"/>
    </source>
</evidence>
<dbReference type="RefSeq" id="WP_104266029.1">
    <property type="nucleotide sequence ID" value="NZ_CP028130.1"/>
</dbReference>
<evidence type="ECO:0000256" key="1">
    <source>
        <dbReference type="SAM" id="Phobius"/>
    </source>
</evidence>
<reference evidence="2 3" key="1">
    <citation type="submission" date="2018-03" db="EMBL/GenBank/DDBJ databases">
        <title>Bacteriophage NCPPB3778 and a type I-E CRISPR drive the evolution of the US Biological Select Agent, Rathayibacter toxicus.</title>
        <authorList>
            <person name="Davis E.W.II."/>
            <person name="Tabima J.F."/>
            <person name="Weisberg A.J."/>
            <person name="Dantas Lopes L."/>
            <person name="Wiseman M.S."/>
            <person name="Wiseman M.S."/>
            <person name="Pupko T."/>
            <person name="Belcher M.S."/>
            <person name="Sechler A.J."/>
            <person name="Tancos M.A."/>
            <person name="Schroeder B.K."/>
            <person name="Murray T.D."/>
            <person name="Luster D.G."/>
            <person name="Schneider W.L."/>
            <person name="Rogers E."/>
            <person name="Andreote F.D."/>
            <person name="Grunwald N.J."/>
            <person name="Putnam M.L."/>
            <person name="Chang J.H."/>
        </authorList>
    </citation>
    <scope>NUCLEOTIDE SEQUENCE [LARGE SCALE GENOMIC DNA]</scope>
    <source>
        <strain evidence="2 3">NCCPB 2253</strain>
    </source>
</reference>
<keyword evidence="1" id="KW-0472">Membrane</keyword>
<sequence>MPFTPSHAVVALAFSNKRIPAAAVAIGAMVPDVGLSLPLGAAQESTHSLLGIVTVDLLLGLLALVLWSSFVAPAWRDLAPARVRSRFHPWCPPPSGMFARMRLAVLAAVGVVIGAASHVLWDGFTHRGGLFVSAVPMLRQQLGPFVGYKWVECGSGMIGLLGLGIGATAWYVGRRPRPLEPDGRQSARIAAGAVVLAAAVVPAGIMLAGADVDPFGSACRVVLARAVVLSLSGAGAAVVVVAALWRLTVRPLSA</sequence>
<feature type="transmembrane region" description="Helical" evidence="1">
    <location>
        <begin position="49"/>
        <end position="75"/>
    </location>
</feature>
<dbReference type="KEGG" id="ria:C7V51_13775"/>
<keyword evidence="1" id="KW-0812">Transmembrane</keyword>
<evidence type="ECO:0008006" key="4">
    <source>
        <dbReference type="Google" id="ProtNLM"/>
    </source>
</evidence>
<evidence type="ECO:0000313" key="3">
    <source>
        <dbReference type="Proteomes" id="UP000283946"/>
    </source>
</evidence>
<accession>A0AAD1AEN1</accession>
<dbReference type="EMBL" id="CP028130">
    <property type="protein sequence ID" value="AZZ56823.1"/>
    <property type="molecule type" value="Genomic_DNA"/>
</dbReference>
<dbReference type="InterPro" id="IPR025238">
    <property type="entry name" value="DUF4184"/>
</dbReference>
<feature type="transmembrane region" description="Helical" evidence="1">
    <location>
        <begin position="222"/>
        <end position="245"/>
    </location>
</feature>